<dbReference type="InterPro" id="IPR046867">
    <property type="entry name" value="AldOxase/xan_DH_MoCoBD2"/>
</dbReference>
<evidence type="ECO:0000256" key="2">
    <source>
        <dbReference type="ARBA" id="ARBA00022723"/>
    </source>
</evidence>
<dbReference type="InterPro" id="IPR036884">
    <property type="entry name" value="2Fe-2S-bd_dom_sf"/>
</dbReference>
<dbReference type="PROSITE" id="PS00197">
    <property type="entry name" value="2FE2S_FER_1"/>
    <property type="match status" value="1"/>
</dbReference>
<dbReference type="Pfam" id="PF20256">
    <property type="entry name" value="MoCoBD_2"/>
    <property type="match status" value="1"/>
</dbReference>
<dbReference type="InterPro" id="IPR036010">
    <property type="entry name" value="2Fe-2S_ferredoxin-like_sf"/>
</dbReference>
<dbReference type="CDD" id="cd00207">
    <property type="entry name" value="fer2"/>
    <property type="match status" value="1"/>
</dbReference>
<dbReference type="SUPFAM" id="SSF54292">
    <property type="entry name" value="2Fe-2S ferredoxin-like"/>
    <property type="match status" value="1"/>
</dbReference>
<accession>A0A0K0Y2J2</accession>
<dbReference type="GO" id="GO:0005506">
    <property type="term" value="F:iron ion binding"/>
    <property type="evidence" value="ECO:0007669"/>
    <property type="project" value="InterPro"/>
</dbReference>
<dbReference type="InterPro" id="IPR006058">
    <property type="entry name" value="2Fe2S_fd_BS"/>
</dbReference>
<keyword evidence="4" id="KW-0408">Iron</keyword>
<protein>
    <submittedName>
        <fullName evidence="5">Aldehyde oxidoreductase</fullName>
        <ecNumber evidence="5">1.2.99.7</ecNumber>
    </submittedName>
</protein>
<dbReference type="PANTHER" id="PTHR11908">
    <property type="entry name" value="XANTHINE DEHYDROGENASE"/>
    <property type="match status" value="1"/>
</dbReference>
<keyword evidence="2" id="KW-0479">Metal-binding</keyword>
<dbReference type="SUPFAM" id="SSF54665">
    <property type="entry name" value="CO dehydrogenase molybdoprotein N-domain-like"/>
    <property type="match status" value="1"/>
</dbReference>
<gene>
    <name evidence="5" type="primary">mop</name>
    <name evidence="5" type="ORF">OSB_05930</name>
</gene>
<organism evidence="5 6">
    <name type="scientific">Octadecabacter temperatus</name>
    <dbReference type="NCBI Taxonomy" id="1458307"/>
    <lineage>
        <taxon>Bacteria</taxon>
        <taxon>Pseudomonadati</taxon>
        <taxon>Pseudomonadota</taxon>
        <taxon>Alphaproteobacteria</taxon>
        <taxon>Rhodobacterales</taxon>
        <taxon>Roseobacteraceae</taxon>
        <taxon>Octadecabacter</taxon>
    </lineage>
</organism>
<reference evidence="5 6" key="1">
    <citation type="journal article" date="2015" name="Genome Announc.">
        <title>Closed Genome Sequence of Octadecabacter temperatus SB1, the First Mesophilic Species of the Genus Octadecabacter.</title>
        <authorList>
            <person name="Voget S."/>
            <person name="Billerbeck S."/>
            <person name="Simon M."/>
            <person name="Daniel R."/>
        </authorList>
    </citation>
    <scope>NUCLEOTIDE SEQUENCE [LARGE SCALE GENOMIC DNA]</scope>
    <source>
        <strain evidence="5 6">SB1</strain>
    </source>
</reference>
<dbReference type="InterPro" id="IPR000674">
    <property type="entry name" value="Ald_Oxase/Xan_DH_a/b"/>
</dbReference>
<evidence type="ECO:0000256" key="4">
    <source>
        <dbReference type="ARBA" id="ARBA00023004"/>
    </source>
</evidence>
<proteinExistence type="inferred from homology"/>
<dbReference type="InterPro" id="IPR012675">
    <property type="entry name" value="Beta-grasp_dom_sf"/>
</dbReference>
<dbReference type="KEGG" id="otm:OSB_05930"/>
<dbReference type="EC" id="1.2.99.7" evidence="5"/>
<dbReference type="EMBL" id="CP012160">
    <property type="protein sequence ID" value="AKS45154.1"/>
    <property type="molecule type" value="Genomic_DNA"/>
</dbReference>
<name>A0A0K0Y2J2_9RHOB</name>
<dbReference type="PROSITE" id="PS51085">
    <property type="entry name" value="2FE2S_FER_2"/>
    <property type="match status" value="1"/>
</dbReference>
<dbReference type="SUPFAM" id="SSF56003">
    <property type="entry name" value="Molybdenum cofactor-binding domain"/>
    <property type="match status" value="1"/>
</dbReference>
<keyword evidence="3 5" id="KW-0560">Oxidoreductase</keyword>
<dbReference type="Gene3D" id="3.10.20.30">
    <property type="match status" value="1"/>
</dbReference>
<dbReference type="SMART" id="SM01008">
    <property type="entry name" value="Ald_Xan_dh_C"/>
    <property type="match status" value="1"/>
</dbReference>
<dbReference type="Pfam" id="PF02738">
    <property type="entry name" value="MoCoBD_1"/>
    <property type="match status" value="1"/>
</dbReference>
<dbReference type="InterPro" id="IPR037165">
    <property type="entry name" value="AldOxase/xan_DH_Mopterin-bd_sf"/>
</dbReference>
<evidence type="ECO:0000256" key="1">
    <source>
        <dbReference type="ARBA" id="ARBA00006849"/>
    </source>
</evidence>
<dbReference type="STRING" id="1458307.OSB_05930"/>
<dbReference type="InterPro" id="IPR008274">
    <property type="entry name" value="AldOxase/xan_DH_MoCoBD1"/>
</dbReference>
<comment type="similarity">
    <text evidence="1">Belongs to the xanthine dehydrogenase family.</text>
</comment>
<dbReference type="InterPro" id="IPR036856">
    <property type="entry name" value="Ald_Oxase/Xan_DH_a/b_sf"/>
</dbReference>
<dbReference type="InterPro" id="IPR001041">
    <property type="entry name" value="2Fe-2S_ferredoxin-type"/>
</dbReference>
<dbReference type="PANTHER" id="PTHR11908:SF157">
    <property type="entry name" value="XANTHINE DEHYDROGENASE SUBUNIT D-RELATED"/>
    <property type="match status" value="1"/>
</dbReference>
<dbReference type="Gene3D" id="3.30.365.10">
    <property type="entry name" value="Aldehyde oxidase/xanthine dehydrogenase, molybdopterin binding domain"/>
    <property type="match status" value="4"/>
</dbReference>
<dbReference type="Gene3D" id="3.90.1170.50">
    <property type="entry name" value="Aldehyde oxidase/xanthine dehydrogenase, a/b hammerhead"/>
    <property type="match status" value="1"/>
</dbReference>
<dbReference type="PATRIC" id="fig|1458307.3.peg.598"/>
<dbReference type="GO" id="GO:0033727">
    <property type="term" value="F:aldehyde dehydrogenase (FAD-independent) activity"/>
    <property type="evidence" value="ECO:0007669"/>
    <property type="project" value="UniProtKB-EC"/>
</dbReference>
<dbReference type="Pfam" id="PF01799">
    <property type="entry name" value="Fer2_2"/>
    <property type="match status" value="1"/>
</dbReference>
<dbReference type="SUPFAM" id="SSF47741">
    <property type="entry name" value="CO dehydrogenase ISP C-domain like"/>
    <property type="match status" value="1"/>
</dbReference>
<dbReference type="GO" id="GO:0051537">
    <property type="term" value="F:2 iron, 2 sulfur cluster binding"/>
    <property type="evidence" value="ECO:0007669"/>
    <property type="project" value="InterPro"/>
</dbReference>
<evidence type="ECO:0000256" key="3">
    <source>
        <dbReference type="ARBA" id="ARBA00023002"/>
    </source>
</evidence>
<evidence type="ECO:0000313" key="5">
    <source>
        <dbReference type="EMBL" id="AKS45154.1"/>
    </source>
</evidence>
<keyword evidence="6" id="KW-1185">Reference proteome</keyword>
<dbReference type="Pfam" id="PF00111">
    <property type="entry name" value="Fer2"/>
    <property type="match status" value="1"/>
</dbReference>
<dbReference type="RefSeq" id="WP_049833574.1">
    <property type="nucleotide sequence ID" value="NZ_CP012160.1"/>
</dbReference>
<dbReference type="Proteomes" id="UP000067444">
    <property type="component" value="Chromosome"/>
</dbReference>
<dbReference type="OrthoDB" id="9763985at2"/>
<dbReference type="InterPro" id="IPR016208">
    <property type="entry name" value="Ald_Oxase/xanthine_DH-like"/>
</dbReference>
<dbReference type="InterPro" id="IPR002888">
    <property type="entry name" value="2Fe-2S-bd"/>
</dbReference>
<evidence type="ECO:0000313" key="6">
    <source>
        <dbReference type="Proteomes" id="UP000067444"/>
    </source>
</evidence>
<dbReference type="AlphaFoldDB" id="A0A0K0Y2J2"/>
<dbReference type="Gene3D" id="1.10.150.120">
    <property type="entry name" value="[2Fe-2S]-binding domain"/>
    <property type="match status" value="1"/>
</dbReference>
<sequence>MTNQGNLKPTVFDLDGTSVKSYPAPGARLSEMLREDLGARDVKIGCNAGDCGACTVLVDDKPVCSCLTPAQQVAGKRVETLKGIRRDDPVADKLAHSFHGHGAAQCGICTPGMMVSAVALLREKPSPTEGEVKDALGGVLCRCTGYRKIIDAVMATSPITVEARGEVGDAIPRVDSEGKTSGTEKFGDDIAPAGTLEIFVIRSPFPRARFELGDLDEFIAQHEGIEATLTAKDVPGRNLFGVIPEFVDQPVFAETETRFRGEAIAAIVGTPSVIGAFDPDTFPVQWFELEAATDVKSAQTPTAAQLHEGRDKNVMCGGFVQCGDAKSALERADTIVEGHFRSGFVEHAYIEPEAGFAQILNGRVEVHACTQAPVMDLDALEKILDMDRAQIRIVPSGVGGGFGSKLDISVQPYLALAALKTGKPVRLTYSRTESMQSSTKRHPSDIQLRIGAKQDGSLSGFEFYGEFDTGAYASWGPTVANRVPVHASGPYQIQDYRAESKGIHTNNPPAGAFRGFGVPQSAIAQETLFDELAEKLGMDQLEFRILNALEDNVPTVCGQVFSQGVGIKACFEALRPAWNTEREQAATFNASNDVIKRGVGIAAGWYGCGNTSLPNPSTIKSGVLEDGTVVLHQGAMDIGQGSNTVISQIFATALGIPVQVLKIVGADTDVTPDAGKTSASRQTYVSGNAARLSGEALRAQILEKMNVGLEAVLSFSGGTLTANDGAGQQEIDLSTLAADDEGFVFRAEESYDPPTKALDENGQGVPYAQFGYAAHLVVVDVDTRLGTTKPVKFVAAHDVGRAINPMLVEGQVHGGIAQGLGMALMEEYIPGRTENLHDYLIPTVGDIPPIETIIIEEPDAHGPYGAKGLGEHVLIPTAPAILNAIHDAVGVRIRQVPATPARVRSKIKVSL</sequence>